<proteinExistence type="predicted"/>
<keyword evidence="3" id="KW-0804">Transcription</keyword>
<protein>
    <submittedName>
        <fullName evidence="7">TetR family transcriptional regulator</fullName>
    </submittedName>
</protein>
<keyword evidence="2 4" id="KW-0238">DNA-binding</keyword>
<evidence type="ECO:0000256" key="5">
    <source>
        <dbReference type="SAM" id="Phobius"/>
    </source>
</evidence>
<dbReference type="Pfam" id="PF21993">
    <property type="entry name" value="TetR_C_13_2"/>
    <property type="match status" value="1"/>
</dbReference>
<keyword evidence="5" id="KW-0472">Membrane</keyword>
<dbReference type="InterPro" id="IPR001647">
    <property type="entry name" value="HTH_TetR"/>
</dbReference>
<evidence type="ECO:0000259" key="6">
    <source>
        <dbReference type="PROSITE" id="PS50977"/>
    </source>
</evidence>
<evidence type="ECO:0000256" key="4">
    <source>
        <dbReference type="PROSITE-ProRule" id="PRU00335"/>
    </source>
</evidence>
<evidence type="ECO:0000256" key="2">
    <source>
        <dbReference type="ARBA" id="ARBA00023125"/>
    </source>
</evidence>
<feature type="transmembrane region" description="Helical" evidence="5">
    <location>
        <begin position="21"/>
        <end position="42"/>
    </location>
</feature>
<evidence type="ECO:0000313" key="7">
    <source>
        <dbReference type="EMBL" id="MRW87525.1"/>
    </source>
</evidence>
<feature type="DNA-binding region" description="H-T-H motif" evidence="4">
    <location>
        <begin position="32"/>
        <end position="51"/>
    </location>
</feature>
<dbReference type="InterPro" id="IPR009057">
    <property type="entry name" value="Homeodomain-like_sf"/>
</dbReference>
<keyword evidence="1" id="KW-0805">Transcription regulation</keyword>
<dbReference type="PROSITE" id="PS50977">
    <property type="entry name" value="HTH_TETR_2"/>
    <property type="match status" value="1"/>
</dbReference>
<evidence type="ECO:0000256" key="1">
    <source>
        <dbReference type="ARBA" id="ARBA00023015"/>
    </source>
</evidence>
<name>A0A844DB55_9BURK</name>
<evidence type="ECO:0000256" key="3">
    <source>
        <dbReference type="ARBA" id="ARBA00023163"/>
    </source>
</evidence>
<dbReference type="EMBL" id="WKJL01000028">
    <property type="protein sequence ID" value="MRW87525.1"/>
    <property type="molecule type" value="Genomic_DNA"/>
</dbReference>
<keyword evidence="5" id="KW-0812">Transmembrane</keyword>
<keyword evidence="8" id="KW-1185">Reference proteome</keyword>
<dbReference type="AlphaFoldDB" id="A0A844DB55"/>
<dbReference type="Pfam" id="PF00440">
    <property type="entry name" value="TetR_N"/>
    <property type="match status" value="1"/>
</dbReference>
<reference evidence="7 8" key="1">
    <citation type="submission" date="2019-11" db="EMBL/GenBank/DDBJ databases">
        <title>Novel species isolated from a subtropical stream in China.</title>
        <authorList>
            <person name="Lu H."/>
        </authorList>
    </citation>
    <scope>NUCLEOTIDE SEQUENCE [LARGE SCALE GENOMIC DNA]</scope>
    <source>
        <strain evidence="7 8">FT26W</strain>
    </source>
</reference>
<dbReference type="RefSeq" id="WP_154360765.1">
    <property type="nucleotide sequence ID" value="NZ_WKJL01000028.1"/>
</dbReference>
<sequence>MKKSKIETLDTRRRIVRTATRMFLANGLAETGIASIMSAVGLTQGGFYRHFKSKEHLIAEANIAANDRMFDYFSAAVDGKNPSEALDLVVALYLDQVGSTGAEDMCPLPNLGSELRRSDKLVRDAAMTGYQRLVEFFAALAIELGAAEPSKLAEAIVATMVGAVMLAKLAVTPEAARVILGNARRTVQLMVPTRLKEE</sequence>
<comment type="caution">
    <text evidence="7">The sequence shown here is derived from an EMBL/GenBank/DDBJ whole genome shotgun (WGS) entry which is preliminary data.</text>
</comment>
<evidence type="ECO:0000313" key="8">
    <source>
        <dbReference type="Proteomes" id="UP000439986"/>
    </source>
</evidence>
<dbReference type="InterPro" id="IPR054156">
    <property type="entry name" value="YxaF_TetR_C"/>
</dbReference>
<organism evidence="7 8">
    <name type="scientific">Duganella aquatilis</name>
    <dbReference type="NCBI Taxonomy" id="2666082"/>
    <lineage>
        <taxon>Bacteria</taxon>
        <taxon>Pseudomonadati</taxon>
        <taxon>Pseudomonadota</taxon>
        <taxon>Betaproteobacteria</taxon>
        <taxon>Burkholderiales</taxon>
        <taxon>Oxalobacteraceae</taxon>
        <taxon>Telluria group</taxon>
        <taxon>Duganella</taxon>
    </lineage>
</organism>
<dbReference type="GO" id="GO:0003677">
    <property type="term" value="F:DNA binding"/>
    <property type="evidence" value="ECO:0007669"/>
    <property type="project" value="UniProtKB-UniRule"/>
</dbReference>
<dbReference type="Proteomes" id="UP000439986">
    <property type="component" value="Unassembled WGS sequence"/>
</dbReference>
<gene>
    <name evidence="7" type="ORF">GJ698_25980</name>
</gene>
<accession>A0A844DB55</accession>
<dbReference type="InterPro" id="IPR036271">
    <property type="entry name" value="Tet_transcr_reg_TetR-rel_C_sf"/>
</dbReference>
<dbReference type="PRINTS" id="PR00455">
    <property type="entry name" value="HTHTETR"/>
</dbReference>
<dbReference type="PANTHER" id="PTHR47506">
    <property type="entry name" value="TRANSCRIPTIONAL REGULATORY PROTEIN"/>
    <property type="match status" value="1"/>
</dbReference>
<dbReference type="SUPFAM" id="SSF46689">
    <property type="entry name" value="Homeodomain-like"/>
    <property type="match status" value="1"/>
</dbReference>
<dbReference type="Gene3D" id="1.10.357.10">
    <property type="entry name" value="Tetracycline Repressor, domain 2"/>
    <property type="match status" value="1"/>
</dbReference>
<keyword evidence="5" id="KW-1133">Transmembrane helix</keyword>
<dbReference type="Gene3D" id="1.10.10.60">
    <property type="entry name" value="Homeodomain-like"/>
    <property type="match status" value="1"/>
</dbReference>
<feature type="domain" description="HTH tetR-type" evidence="6">
    <location>
        <begin position="9"/>
        <end position="69"/>
    </location>
</feature>
<dbReference type="PANTHER" id="PTHR47506:SF7">
    <property type="entry name" value="TRANSCRIPTIONAL REGULATORY PROTEIN"/>
    <property type="match status" value="1"/>
</dbReference>
<dbReference type="SUPFAM" id="SSF48498">
    <property type="entry name" value="Tetracyclin repressor-like, C-terminal domain"/>
    <property type="match status" value="1"/>
</dbReference>